<keyword evidence="4" id="KW-1185">Reference proteome</keyword>
<dbReference type="OrthoDB" id="1158385at2"/>
<dbReference type="Proteomes" id="UP000245667">
    <property type="component" value="Unassembled WGS sequence"/>
</dbReference>
<sequence>MVKMTHLAAQYLATAGISFLKKKDDDSHTNLGFDTKKGCLETWPLNDYGCKIALDYAQFSLHWSTNGNKRKTLHLDGKSHREIVKWIKEVTKTLSASKTYSYKLHYELPYGKMSDDFVFSKPPQDDLDKMLGYRKIAQLALESVVDKMALSTTIRIWPHHFDTGGYEIIGTSNPIGVGFGMAIPDSIINDFYMYTSGYKEHDGIDTSVFDTITYGDWMNGGFKGAVLPMKTVDEAKAITFFNESIRKYRKL</sequence>
<evidence type="ECO:0000313" key="4">
    <source>
        <dbReference type="Proteomes" id="UP000651837"/>
    </source>
</evidence>
<organism evidence="2 3">
    <name type="scientific">Maribacter polysiphoniae</name>
    <dbReference type="NCBI Taxonomy" id="429344"/>
    <lineage>
        <taxon>Bacteria</taxon>
        <taxon>Pseudomonadati</taxon>
        <taxon>Bacteroidota</taxon>
        <taxon>Flavobacteriia</taxon>
        <taxon>Flavobacteriales</taxon>
        <taxon>Flavobacteriaceae</taxon>
        <taxon>Maribacter</taxon>
    </lineage>
</organism>
<name>A0A316DTN1_9FLAO</name>
<protein>
    <submittedName>
        <fullName evidence="2">Uncharacterized protein</fullName>
    </submittedName>
</protein>
<dbReference type="EMBL" id="JACWLN010000012">
    <property type="protein sequence ID" value="MBD1262642.1"/>
    <property type="molecule type" value="Genomic_DNA"/>
</dbReference>
<dbReference type="AlphaFoldDB" id="A0A316DTN1"/>
<accession>A0A316DTN1</accession>
<evidence type="ECO:0000313" key="2">
    <source>
        <dbReference type="EMBL" id="PWK21156.1"/>
    </source>
</evidence>
<gene>
    <name evidence="1" type="ORF">HZY62_18745</name>
    <name evidence="2" type="ORF">LX92_03957</name>
</gene>
<evidence type="ECO:0000313" key="3">
    <source>
        <dbReference type="Proteomes" id="UP000245667"/>
    </source>
</evidence>
<comment type="caution">
    <text evidence="2">The sequence shown here is derived from an EMBL/GenBank/DDBJ whole genome shotgun (WGS) entry which is preliminary data.</text>
</comment>
<reference evidence="2 3" key="1">
    <citation type="submission" date="2018-05" db="EMBL/GenBank/DDBJ databases">
        <title>Genomic Encyclopedia of Archaeal and Bacterial Type Strains, Phase II (KMG-II): from individual species to whole genera.</title>
        <authorList>
            <person name="Goeker M."/>
        </authorList>
    </citation>
    <scope>NUCLEOTIDE SEQUENCE [LARGE SCALE GENOMIC DNA]</scope>
    <source>
        <strain evidence="2 3">DSM 23514</strain>
    </source>
</reference>
<dbReference type="Proteomes" id="UP000651837">
    <property type="component" value="Unassembled WGS sequence"/>
</dbReference>
<dbReference type="EMBL" id="QGGQ01000013">
    <property type="protein sequence ID" value="PWK21156.1"/>
    <property type="molecule type" value="Genomic_DNA"/>
</dbReference>
<proteinExistence type="predicted"/>
<evidence type="ECO:0000313" key="1">
    <source>
        <dbReference type="EMBL" id="MBD1262642.1"/>
    </source>
</evidence>
<reference evidence="1 4" key="2">
    <citation type="submission" date="2020-07" db="EMBL/GenBank/DDBJ databases">
        <title>The draft genome sequence of Maribacter polysiphoniae KCTC 22021.</title>
        <authorList>
            <person name="Mu L."/>
        </authorList>
    </citation>
    <scope>NUCLEOTIDE SEQUENCE [LARGE SCALE GENOMIC DNA]</scope>
    <source>
        <strain evidence="1 4">KCTC 22021</strain>
    </source>
</reference>